<keyword evidence="2" id="KW-0472">Membrane</keyword>
<evidence type="ECO:0000256" key="2">
    <source>
        <dbReference type="SAM" id="Phobius"/>
    </source>
</evidence>
<feature type="transmembrane region" description="Helical" evidence="2">
    <location>
        <begin position="49"/>
        <end position="71"/>
    </location>
</feature>
<evidence type="ECO:0000256" key="1">
    <source>
        <dbReference type="SAM" id="MobiDB-lite"/>
    </source>
</evidence>
<feature type="transmembrane region" description="Helical" evidence="2">
    <location>
        <begin position="91"/>
        <end position="111"/>
    </location>
</feature>
<keyword evidence="2" id="KW-1133">Transmembrane helix</keyword>
<feature type="transmembrane region" description="Helical" evidence="2">
    <location>
        <begin position="169"/>
        <end position="189"/>
    </location>
</feature>
<evidence type="ECO:0000313" key="4">
    <source>
        <dbReference type="Proteomes" id="UP000464178"/>
    </source>
</evidence>
<dbReference type="Proteomes" id="UP000464178">
    <property type="component" value="Chromosome"/>
</dbReference>
<sequence length="257" mass="26934">MQSAWILYLAIGTLVSSFVGAITLRAALHASNVMIRGGRKQAPALPFPSFDWSVTLMVIANVLNFPVTWGVSEFIAEIPSLKGANKTDLEFLAALVALPLNLIVLTNVLKVGIPTSLPQACSVVLFQVVFSVVYGIVAGAIAVAFMYAAWAIDTSGIPQVTTTAVQSPILIGGIVAGIFGAGTVFIVCLNKLEGTDDRDPGTPGTTKPPTIQPVTVAPAPRATAPEPELNTGHSARVITVLTLVVLLFGTLMFGLRR</sequence>
<feature type="transmembrane region" description="Helical" evidence="2">
    <location>
        <begin position="123"/>
        <end position="149"/>
    </location>
</feature>
<feature type="region of interest" description="Disordered" evidence="1">
    <location>
        <begin position="197"/>
        <end position="216"/>
    </location>
</feature>
<feature type="transmembrane region" description="Helical" evidence="2">
    <location>
        <begin position="237"/>
        <end position="255"/>
    </location>
</feature>
<proteinExistence type="predicted"/>
<keyword evidence="4" id="KW-1185">Reference proteome</keyword>
<protein>
    <submittedName>
        <fullName evidence="3">Uncharacterized protein</fullName>
    </submittedName>
</protein>
<dbReference type="KEGG" id="gms:SOIL9_28700"/>
<reference evidence="3 4" key="1">
    <citation type="submission" date="2019-05" db="EMBL/GenBank/DDBJ databases">
        <authorList>
            <consortium name="Science for Life Laboratories"/>
        </authorList>
    </citation>
    <scope>NUCLEOTIDE SEQUENCE [LARGE SCALE GENOMIC DNA]</scope>
    <source>
        <strain evidence="3">Soil9</strain>
    </source>
</reference>
<feature type="transmembrane region" description="Helical" evidence="2">
    <location>
        <begin position="6"/>
        <end position="28"/>
    </location>
</feature>
<dbReference type="AlphaFoldDB" id="A0A6P2D413"/>
<gene>
    <name evidence="3" type="ORF">SOIL9_28700</name>
</gene>
<name>A0A6P2D413_9BACT</name>
<accession>A0A6P2D413</accession>
<feature type="compositionally biased region" description="Low complexity" evidence="1">
    <location>
        <begin position="201"/>
        <end position="216"/>
    </location>
</feature>
<dbReference type="RefSeq" id="WP_162669334.1">
    <property type="nucleotide sequence ID" value="NZ_LR593886.1"/>
</dbReference>
<organism evidence="3 4">
    <name type="scientific">Gemmata massiliana</name>
    <dbReference type="NCBI Taxonomy" id="1210884"/>
    <lineage>
        <taxon>Bacteria</taxon>
        <taxon>Pseudomonadati</taxon>
        <taxon>Planctomycetota</taxon>
        <taxon>Planctomycetia</taxon>
        <taxon>Gemmatales</taxon>
        <taxon>Gemmataceae</taxon>
        <taxon>Gemmata</taxon>
    </lineage>
</organism>
<evidence type="ECO:0000313" key="3">
    <source>
        <dbReference type="EMBL" id="VTR94844.1"/>
    </source>
</evidence>
<dbReference type="EMBL" id="LR593886">
    <property type="protein sequence ID" value="VTR94844.1"/>
    <property type="molecule type" value="Genomic_DNA"/>
</dbReference>
<keyword evidence="2" id="KW-0812">Transmembrane</keyword>